<feature type="compositionally biased region" description="Gly residues" evidence="1">
    <location>
        <begin position="245"/>
        <end position="254"/>
    </location>
</feature>
<protein>
    <submittedName>
        <fullName evidence="2">Uncharacterized protein</fullName>
    </submittedName>
</protein>
<evidence type="ECO:0000256" key="1">
    <source>
        <dbReference type="SAM" id="MobiDB-lite"/>
    </source>
</evidence>
<name>A0ABQ9GCN2_9NEOP</name>
<dbReference type="Proteomes" id="UP001159363">
    <property type="component" value="Chromosome 12"/>
</dbReference>
<feature type="compositionally biased region" description="Basic and acidic residues" evidence="1">
    <location>
        <begin position="256"/>
        <end position="278"/>
    </location>
</feature>
<dbReference type="EMBL" id="JARBHB010000013">
    <property type="protein sequence ID" value="KAJ8870172.1"/>
    <property type="molecule type" value="Genomic_DNA"/>
</dbReference>
<feature type="compositionally biased region" description="Acidic residues" evidence="1">
    <location>
        <begin position="230"/>
        <end position="243"/>
    </location>
</feature>
<proteinExistence type="predicted"/>
<evidence type="ECO:0000313" key="2">
    <source>
        <dbReference type="EMBL" id="KAJ8870172.1"/>
    </source>
</evidence>
<evidence type="ECO:0000313" key="3">
    <source>
        <dbReference type="Proteomes" id="UP001159363"/>
    </source>
</evidence>
<feature type="region of interest" description="Disordered" evidence="1">
    <location>
        <begin position="230"/>
        <end position="330"/>
    </location>
</feature>
<gene>
    <name evidence="2" type="ORF">PR048_029186</name>
</gene>
<comment type="caution">
    <text evidence="2">The sequence shown here is derived from an EMBL/GenBank/DDBJ whole genome shotgun (WGS) entry which is preliminary data.</text>
</comment>
<accession>A0ABQ9GCN2</accession>
<reference evidence="2 3" key="1">
    <citation type="submission" date="2023-02" db="EMBL/GenBank/DDBJ databases">
        <title>LHISI_Scaffold_Assembly.</title>
        <authorList>
            <person name="Stuart O.P."/>
            <person name="Cleave R."/>
            <person name="Magrath M.J.L."/>
            <person name="Mikheyev A.S."/>
        </authorList>
    </citation>
    <scope>NUCLEOTIDE SEQUENCE [LARGE SCALE GENOMIC DNA]</scope>
    <source>
        <strain evidence="2">Daus_M_001</strain>
        <tissue evidence="2">Leg muscle</tissue>
    </source>
</reference>
<keyword evidence="3" id="KW-1185">Reference proteome</keyword>
<sequence length="453" mass="50695">MTAHTFNRFVSLCLDEFLNTDSASMMFHDEICHIICVYFEIVLVEKQFNFGTRRLVLCSQRDRSTSPLVYVCDVLTWRSQQEGERSCDAQHPPVGDVVRYPRQQARGQGEVDGDRHVGDERSPLRTHVLQHCSRQWSECAFHVLHDLPHNDEIFQQGNATCHQPKLNPIERIWDVWCGDPFVPKILHLLIAGICGYLFRRHGSISLHSRVAAGELNGRLTEDVHHGEAVVEGEAEQEPADAEGPEAGGKGGGAAGDDAHHVGADEGRHTAEAVRHPAEEQATQDGAAEEDRLRHRAQGPIQYSSGVITKNHGKPKLGWPDRESNPDPPECESCELPQRHLARYGGVRYVCEVEFPPVLASDPRPCWIRLVDTLNQHLRVVDGEHPAASGIRAVEWRSWPSWIFVASTQLEAAVLDTVDLDLESPEEERRGSLEDIHRVLERSSSAGEQLRTLG</sequence>
<organism evidence="2 3">
    <name type="scientific">Dryococelus australis</name>
    <dbReference type="NCBI Taxonomy" id="614101"/>
    <lineage>
        <taxon>Eukaryota</taxon>
        <taxon>Metazoa</taxon>
        <taxon>Ecdysozoa</taxon>
        <taxon>Arthropoda</taxon>
        <taxon>Hexapoda</taxon>
        <taxon>Insecta</taxon>
        <taxon>Pterygota</taxon>
        <taxon>Neoptera</taxon>
        <taxon>Polyneoptera</taxon>
        <taxon>Phasmatodea</taxon>
        <taxon>Verophasmatodea</taxon>
        <taxon>Anareolatae</taxon>
        <taxon>Phasmatidae</taxon>
        <taxon>Eurycanthinae</taxon>
        <taxon>Dryococelus</taxon>
    </lineage>
</organism>